<gene>
    <name evidence="2" type="ORF">MONAX_5E017623</name>
</gene>
<proteinExistence type="predicted"/>
<evidence type="ECO:0000259" key="1">
    <source>
        <dbReference type="PROSITE" id="PS50805"/>
    </source>
</evidence>
<organism evidence="2 3">
    <name type="scientific">Marmota monax</name>
    <name type="common">Woodchuck</name>
    <dbReference type="NCBI Taxonomy" id="9995"/>
    <lineage>
        <taxon>Eukaryota</taxon>
        <taxon>Metazoa</taxon>
        <taxon>Chordata</taxon>
        <taxon>Craniata</taxon>
        <taxon>Vertebrata</taxon>
        <taxon>Euteleostomi</taxon>
        <taxon>Mammalia</taxon>
        <taxon>Eutheria</taxon>
        <taxon>Euarchontoglires</taxon>
        <taxon>Glires</taxon>
        <taxon>Rodentia</taxon>
        <taxon>Sciuromorpha</taxon>
        <taxon>Sciuridae</taxon>
        <taxon>Xerinae</taxon>
        <taxon>Marmotini</taxon>
        <taxon>Marmota</taxon>
    </lineage>
</organism>
<keyword evidence="3" id="KW-1185">Reference proteome</keyword>
<dbReference type="PROSITE" id="PS50805">
    <property type="entry name" value="KRAB"/>
    <property type="match status" value="1"/>
</dbReference>
<dbReference type="EMBL" id="CABDUW010002073">
    <property type="protein sequence ID" value="VTJ85327.1"/>
    <property type="molecule type" value="Genomic_DNA"/>
</dbReference>
<dbReference type="InterPro" id="IPR001909">
    <property type="entry name" value="KRAB"/>
</dbReference>
<dbReference type="GO" id="GO:0006355">
    <property type="term" value="P:regulation of DNA-templated transcription"/>
    <property type="evidence" value="ECO:0007669"/>
    <property type="project" value="InterPro"/>
</dbReference>
<feature type="domain" description="KRAB" evidence="1">
    <location>
        <begin position="1"/>
        <end position="45"/>
    </location>
</feature>
<sequence length="133" mass="15375">MLENYENLTIVGTECQLLKPSLISWLEQEESKIVKGRVLQEWKMGLKIKGASLQQNFLREQISSEILRARRHNGGELCDCKPCGEFISGRTCLTSHMRMQNTGTTSDCDQHRIDFFPLHKRTSPEKKLFFESL</sequence>
<evidence type="ECO:0000313" key="2">
    <source>
        <dbReference type="EMBL" id="VTJ85327.1"/>
    </source>
</evidence>
<accession>A0A5E4CU33</accession>
<evidence type="ECO:0000313" key="3">
    <source>
        <dbReference type="Proteomes" id="UP000335636"/>
    </source>
</evidence>
<dbReference type="AlphaFoldDB" id="A0A5E4CU33"/>
<protein>
    <recommendedName>
        <fullName evidence="1">KRAB domain-containing protein</fullName>
    </recommendedName>
</protein>
<reference evidence="2" key="1">
    <citation type="submission" date="2019-04" db="EMBL/GenBank/DDBJ databases">
        <authorList>
            <person name="Alioto T."/>
            <person name="Alioto T."/>
        </authorList>
    </citation>
    <scope>NUCLEOTIDE SEQUENCE [LARGE SCALE GENOMIC DNA]</scope>
</reference>
<name>A0A5E4CU33_MARMO</name>
<dbReference type="Proteomes" id="UP000335636">
    <property type="component" value="Unassembled WGS sequence"/>
</dbReference>
<comment type="caution">
    <text evidence="2">The sequence shown here is derived from an EMBL/GenBank/DDBJ whole genome shotgun (WGS) entry which is preliminary data.</text>
</comment>